<proteinExistence type="predicted"/>
<sequence>MTLDEAFAEIEQLPVKERLLIGLMEHHDLTWSSGHIDDLDAVDDLDPAVFRAVDEFRSGASRQFILVANLGDGAQLIIAVGIESASEVAHTISTVKEEFIRRYTH</sequence>
<keyword evidence="2" id="KW-1185">Reference proteome</keyword>
<reference evidence="1 2" key="1">
    <citation type="submission" date="2023-03" db="EMBL/GenBank/DDBJ databases">
        <title>Draft assemblies of triclosan tolerant bacteria isolated from returned activated sludge.</title>
        <authorList>
            <person name="Van Hamelsveld S."/>
        </authorList>
    </citation>
    <scope>NUCLEOTIDE SEQUENCE [LARGE SCALE GENOMIC DNA]</scope>
    <source>
        <strain evidence="1 2">GW210010_S58</strain>
    </source>
</reference>
<evidence type="ECO:0000313" key="1">
    <source>
        <dbReference type="EMBL" id="MDF3837170.1"/>
    </source>
</evidence>
<dbReference type="Proteomes" id="UP001216674">
    <property type="component" value="Unassembled WGS sequence"/>
</dbReference>
<accession>A0ABT6AX20</accession>
<evidence type="ECO:0000313" key="2">
    <source>
        <dbReference type="Proteomes" id="UP001216674"/>
    </source>
</evidence>
<gene>
    <name evidence="1" type="ORF">P3W85_30065</name>
</gene>
<name>A0ABT6AX20_9BURK</name>
<comment type="caution">
    <text evidence="1">The sequence shown here is derived from an EMBL/GenBank/DDBJ whole genome shotgun (WGS) entry which is preliminary data.</text>
</comment>
<protein>
    <submittedName>
        <fullName evidence="1">Uncharacterized protein</fullName>
    </submittedName>
</protein>
<dbReference type="RefSeq" id="WP_276267459.1">
    <property type="nucleotide sequence ID" value="NZ_JARJLM010000484.1"/>
</dbReference>
<organism evidence="1 2">
    <name type="scientific">Cupriavidus basilensis</name>
    <dbReference type="NCBI Taxonomy" id="68895"/>
    <lineage>
        <taxon>Bacteria</taxon>
        <taxon>Pseudomonadati</taxon>
        <taxon>Pseudomonadota</taxon>
        <taxon>Betaproteobacteria</taxon>
        <taxon>Burkholderiales</taxon>
        <taxon>Burkholderiaceae</taxon>
        <taxon>Cupriavidus</taxon>
    </lineage>
</organism>
<dbReference type="EMBL" id="JARJLM010000484">
    <property type="protein sequence ID" value="MDF3837170.1"/>
    <property type="molecule type" value="Genomic_DNA"/>
</dbReference>